<evidence type="ECO:0000313" key="2">
    <source>
        <dbReference type="Proteomes" id="UP000635885"/>
    </source>
</evidence>
<organism evidence="1 2">
    <name type="scientific">Belliella aquatica</name>
    <dbReference type="NCBI Taxonomy" id="1323734"/>
    <lineage>
        <taxon>Bacteria</taxon>
        <taxon>Pseudomonadati</taxon>
        <taxon>Bacteroidota</taxon>
        <taxon>Cytophagia</taxon>
        <taxon>Cytophagales</taxon>
        <taxon>Cyclobacteriaceae</taxon>
        <taxon>Belliella</taxon>
    </lineage>
</organism>
<sequence length="59" mass="6849">MLIAGQANTKKPTLKNNRIKVLVQLLSQRRWIKNSDYIIVLNKKLKFHSQQSSAARNMI</sequence>
<keyword evidence="2" id="KW-1185">Reference proteome</keyword>
<dbReference type="EMBL" id="BMFD01000005">
    <property type="protein sequence ID" value="GGC40800.1"/>
    <property type="molecule type" value="Genomic_DNA"/>
</dbReference>
<name>A0ABQ1MJG1_9BACT</name>
<evidence type="ECO:0000313" key="1">
    <source>
        <dbReference type="EMBL" id="GGC40800.1"/>
    </source>
</evidence>
<proteinExistence type="predicted"/>
<gene>
    <name evidence="1" type="ORF">GCM10010993_19430</name>
</gene>
<accession>A0ABQ1MJG1</accession>
<reference evidence="2" key="1">
    <citation type="journal article" date="2019" name="Int. J. Syst. Evol. Microbiol.">
        <title>The Global Catalogue of Microorganisms (GCM) 10K type strain sequencing project: providing services to taxonomists for standard genome sequencing and annotation.</title>
        <authorList>
            <consortium name="The Broad Institute Genomics Platform"/>
            <consortium name="The Broad Institute Genome Sequencing Center for Infectious Disease"/>
            <person name="Wu L."/>
            <person name="Ma J."/>
        </authorList>
    </citation>
    <scope>NUCLEOTIDE SEQUENCE [LARGE SCALE GENOMIC DNA]</scope>
    <source>
        <strain evidence="2">CGMCC 1.12479</strain>
    </source>
</reference>
<comment type="caution">
    <text evidence="1">The sequence shown here is derived from an EMBL/GenBank/DDBJ whole genome shotgun (WGS) entry which is preliminary data.</text>
</comment>
<dbReference type="Proteomes" id="UP000635885">
    <property type="component" value="Unassembled WGS sequence"/>
</dbReference>
<protein>
    <submittedName>
        <fullName evidence="1">Uncharacterized protein</fullName>
    </submittedName>
</protein>